<evidence type="ECO:0000259" key="7">
    <source>
        <dbReference type="PROSITE" id="PS50887"/>
    </source>
</evidence>
<feature type="transmembrane region" description="Helical" evidence="6">
    <location>
        <begin position="36"/>
        <end position="56"/>
    </location>
</feature>
<evidence type="ECO:0000256" key="3">
    <source>
        <dbReference type="ARBA" id="ARBA00022692"/>
    </source>
</evidence>
<evidence type="ECO:0000256" key="4">
    <source>
        <dbReference type="ARBA" id="ARBA00022989"/>
    </source>
</evidence>
<reference evidence="9" key="1">
    <citation type="submission" date="2021-01" db="EMBL/GenBank/DDBJ databases">
        <title>Genome public.</title>
        <authorList>
            <person name="Liu C."/>
            <person name="Sun Q."/>
        </authorList>
    </citation>
    <scope>NUCLEOTIDE SEQUENCE [LARGE SCALE GENOMIC DNA]</scope>
    <source>
        <strain evidence="9">YIM B02505</strain>
    </source>
</reference>
<evidence type="ECO:0000256" key="1">
    <source>
        <dbReference type="ARBA" id="ARBA00004651"/>
    </source>
</evidence>
<feature type="transmembrane region" description="Helical" evidence="6">
    <location>
        <begin position="133"/>
        <end position="151"/>
    </location>
</feature>
<keyword evidence="2" id="KW-1003">Cell membrane</keyword>
<dbReference type="InterPro" id="IPR043128">
    <property type="entry name" value="Rev_trsase/Diguanyl_cyclase"/>
</dbReference>
<feature type="transmembrane region" description="Helical" evidence="6">
    <location>
        <begin position="157"/>
        <end position="183"/>
    </location>
</feature>
<accession>A0ABS1EW28</accession>
<keyword evidence="5 6" id="KW-0472">Membrane</keyword>
<dbReference type="InterPro" id="IPR029787">
    <property type="entry name" value="Nucleotide_cyclase"/>
</dbReference>
<dbReference type="NCBIfam" id="TIGR00254">
    <property type="entry name" value="GGDEF"/>
    <property type="match status" value="1"/>
</dbReference>
<feature type="transmembrane region" description="Helical" evidence="6">
    <location>
        <begin position="5"/>
        <end position="24"/>
    </location>
</feature>
<dbReference type="PANTHER" id="PTHR45138:SF9">
    <property type="entry name" value="DIGUANYLATE CYCLASE DGCM-RELATED"/>
    <property type="match status" value="1"/>
</dbReference>
<organism evidence="8 9">
    <name type="scientific">Clostridium yunnanense</name>
    <dbReference type="NCBI Taxonomy" id="2800325"/>
    <lineage>
        <taxon>Bacteria</taxon>
        <taxon>Bacillati</taxon>
        <taxon>Bacillota</taxon>
        <taxon>Clostridia</taxon>
        <taxon>Eubacteriales</taxon>
        <taxon>Clostridiaceae</taxon>
        <taxon>Clostridium</taxon>
    </lineage>
</organism>
<comment type="caution">
    <text evidence="8">The sequence shown here is derived from an EMBL/GenBank/DDBJ whole genome shotgun (WGS) entry which is preliminary data.</text>
</comment>
<dbReference type="SUPFAM" id="SSF55073">
    <property type="entry name" value="Nucleotide cyclase"/>
    <property type="match status" value="1"/>
</dbReference>
<evidence type="ECO:0000256" key="2">
    <source>
        <dbReference type="ARBA" id="ARBA00022475"/>
    </source>
</evidence>
<evidence type="ECO:0000256" key="6">
    <source>
        <dbReference type="SAM" id="Phobius"/>
    </source>
</evidence>
<dbReference type="Gene3D" id="3.30.70.270">
    <property type="match status" value="1"/>
</dbReference>
<dbReference type="InterPro" id="IPR000160">
    <property type="entry name" value="GGDEF_dom"/>
</dbReference>
<dbReference type="InterPro" id="IPR050469">
    <property type="entry name" value="Diguanylate_Cyclase"/>
</dbReference>
<evidence type="ECO:0000313" key="8">
    <source>
        <dbReference type="EMBL" id="MBK1813591.1"/>
    </source>
</evidence>
<keyword evidence="4 6" id="KW-1133">Transmembrane helix</keyword>
<dbReference type="Pfam" id="PF00990">
    <property type="entry name" value="GGDEF"/>
    <property type="match status" value="1"/>
</dbReference>
<feature type="domain" description="GGDEF" evidence="7">
    <location>
        <begin position="226"/>
        <end position="357"/>
    </location>
</feature>
<evidence type="ECO:0000256" key="5">
    <source>
        <dbReference type="ARBA" id="ARBA00023136"/>
    </source>
</evidence>
<dbReference type="SMART" id="SM00267">
    <property type="entry name" value="GGDEF"/>
    <property type="match status" value="1"/>
</dbReference>
<dbReference type="EMBL" id="JAENHN010000066">
    <property type="protein sequence ID" value="MBK1813591.1"/>
    <property type="molecule type" value="Genomic_DNA"/>
</dbReference>
<dbReference type="RefSeq" id="WP_200273883.1">
    <property type="nucleotide sequence ID" value="NZ_JAENHN010000066.1"/>
</dbReference>
<dbReference type="CDD" id="cd01949">
    <property type="entry name" value="GGDEF"/>
    <property type="match status" value="1"/>
</dbReference>
<evidence type="ECO:0000313" key="9">
    <source>
        <dbReference type="Proteomes" id="UP000596739"/>
    </source>
</evidence>
<dbReference type="InterPro" id="IPR011620">
    <property type="entry name" value="Sig_transdc_His_kinase_LytS_TM"/>
</dbReference>
<gene>
    <name evidence="8" type="ORF">JHL18_23520</name>
</gene>
<comment type="subcellular location">
    <subcellularLocation>
        <location evidence="1">Cell membrane</location>
        <topology evidence="1">Multi-pass membrane protein</topology>
    </subcellularLocation>
</comment>
<dbReference type="PROSITE" id="PS50887">
    <property type="entry name" value="GGDEF"/>
    <property type="match status" value="1"/>
</dbReference>
<proteinExistence type="predicted"/>
<dbReference type="Proteomes" id="UP000596739">
    <property type="component" value="Unassembled WGS sequence"/>
</dbReference>
<protein>
    <submittedName>
        <fullName evidence="8">Diguanylate cyclase</fullName>
    </submittedName>
</protein>
<keyword evidence="3 6" id="KW-0812">Transmembrane</keyword>
<feature type="transmembrane region" description="Helical" evidence="6">
    <location>
        <begin position="68"/>
        <end position="89"/>
    </location>
</feature>
<keyword evidence="9" id="KW-1185">Reference proteome</keyword>
<feature type="transmembrane region" description="Helical" evidence="6">
    <location>
        <begin position="95"/>
        <end position="121"/>
    </location>
</feature>
<sequence length="357" mass="40164">MWRDLFINVCILVTILFTVSQIFKDTGINPKSPIKLRILLGLIGGGSTYIIINFSFHVTNKVILDFRHLIEILVAVFGGIIPALITGIITSTYRLVYIGISYESIISSIAILMVSIGCGFISMSKTNMHLKPTAMFIYSLVVRSTVLYLLIPNKNYAFQVIIMLYISSIIAGLLIGYLVKYLVTSHNMILRLKYEANRDFLTGLNNTRYFDTKYNDLIKEAVKKNNSIAMFIIDIDHFKSVNDTYGHNVGDEVLRSIGTLLINRSEAIDIVSRIGGEEFVVIINNIKVNRAIEIAGYIRKSVEETKFFLSCGKYINITVSIGVAIYPDTEKNIENLKDTADTKLYEAKHTGRNKVCI</sequence>
<name>A0ABS1EW28_9CLOT</name>
<dbReference type="PANTHER" id="PTHR45138">
    <property type="entry name" value="REGULATORY COMPONENTS OF SENSORY TRANSDUCTION SYSTEM"/>
    <property type="match status" value="1"/>
</dbReference>
<dbReference type="Pfam" id="PF07694">
    <property type="entry name" value="5TM-5TMR_LYT"/>
    <property type="match status" value="1"/>
</dbReference>